<reference evidence="1 2" key="1">
    <citation type="journal article" date="2024" name="G3 (Bethesda)">
        <title>Genome assembly of Hibiscus sabdariffa L. provides insights into metabolisms of medicinal natural products.</title>
        <authorList>
            <person name="Kim T."/>
        </authorList>
    </citation>
    <scope>NUCLEOTIDE SEQUENCE [LARGE SCALE GENOMIC DNA]</scope>
    <source>
        <strain evidence="1">TK-2024</strain>
        <tissue evidence="1">Old leaves</tissue>
    </source>
</reference>
<keyword evidence="2" id="KW-1185">Reference proteome</keyword>
<evidence type="ECO:0000313" key="2">
    <source>
        <dbReference type="Proteomes" id="UP001396334"/>
    </source>
</evidence>
<proteinExistence type="predicted"/>
<organism evidence="1 2">
    <name type="scientific">Hibiscus sabdariffa</name>
    <name type="common">roselle</name>
    <dbReference type="NCBI Taxonomy" id="183260"/>
    <lineage>
        <taxon>Eukaryota</taxon>
        <taxon>Viridiplantae</taxon>
        <taxon>Streptophyta</taxon>
        <taxon>Embryophyta</taxon>
        <taxon>Tracheophyta</taxon>
        <taxon>Spermatophyta</taxon>
        <taxon>Magnoliopsida</taxon>
        <taxon>eudicotyledons</taxon>
        <taxon>Gunneridae</taxon>
        <taxon>Pentapetalae</taxon>
        <taxon>rosids</taxon>
        <taxon>malvids</taxon>
        <taxon>Malvales</taxon>
        <taxon>Malvaceae</taxon>
        <taxon>Malvoideae</taxon>
        <taxon>Hibiscus</taxon>
    </lineage>
</organism>
<gene>
    <name evidence="1" type="ORF">V6N11_001493</name>
</gene>
<comment type="caution">
    <text evidence="1">The sequence shown here is derived from an EMBL/GenBank/DDBJ whole genome shotgun (WGS) entry which is preliminary data.</text>
</comment>
<evidence type="ECO:0000313" key="1">
    <source>
        <dbReference type="EMBL" id="KAK9018520.1"/>
    </source>
</evidence>
<dbReference type="EMBL" id="JBBPBN010000019">
    <property type="protein sequence ID" value="KAK9018520.1"/>
    <property type="molecule type" value="Genomic_DNA"/>
</dbReference>
<protein>
    <submittedName>
        <fullName evidence="1">Uncharacterized protein</fullName>
    </submittedName>
</protein>
<sequence length="72" mass="7076">MLVGVPEACEGSVSVFTTTGVDIGVGVSGSVVGDVVFTVSDDDIAVVDVADTVVVAVVSVSVVVVIPAAHYV</sequence>
<dbReference type="Proteomes" id="UP001396334">
    <property type="component" value="Unassembled WGS sequence"/>
</dbReference>
<name>A0ABR2RZU9_9ROSI</name>
<accession>A0ABR2RZU9</accession>